<sequence>MPRKNSGSTYSGVVGLAKKVRDRAVEAQLEEQVGHPAEDDLERRRQLQPRLVHALRLGGLALEAGDAGPEFVVLGAQAGGGRGLVHGAARTIAEPRAGTCPPLRSTLAQGHQAAQPAPRQAARPD</sequence>
<dbReference type="EMBL" id="JAPNKE010000002">
    <property type="protein sequence ID" value="MCY1009449.1"/>
    <property type="molecule type" value="Genomic_DNA"/>
</dbReference>
<name>A0A9X3J099_9BACT</name>
<evidence type="ECO:0000256" key="1">
    <source>
        <dbReference type="SAM" id="MobiDB-lite"/>
    </source>
</evidence>
<comment type="caution">
    <text evidence="2">The sequence shown here is derived from an EMBL/GenBank/DDBJ whole genome shotgun (WGS) entry which is preliminary data.</text>
</comment>
<protein>
    <submittedName>
        <fullName evidence="2">Uncharacterized protein</fullName>
    </submittedName>
</protein>
<accession>A0A9X3J099</accession>
<evidence type="ECO:0000313" key="2">
    <source>
        <dbReference type="EMBL" id="MCY1009449.1"/>
    </source>
</evidence>
<feature type="region of interest" description="Disordered" evidence="1">
    <location>
        <begin position="96"/>
        <end position="125"/>
    </location>
</feature>
<dbReference type="Proteomes" id="UP001150924">
    <property type="component" value="Unassembled WGS sequence"/>
</dbReference>
<keyword evidence="3" id="KW-1185">Reference proteome</keyword>
<gene>
    <name evidence="2" type="ORF">OV079_28575</name>
</gene>
<reference evidence="2" key="1">
    <citation type="submission" date="2022-11" db="EMBL/GenBank/DDBJ databases">
        <title>Minimal conservation of predation-associated metabolite biosynthetic gene clusters underscores biosynthetic potential of Myxococcota including descriptions for ten novel species: Archangium lansinium sp. nov., Myxococcus landrumus sp. nov., Nannocystis bai.</title>
        <authorList>
            <person name="Ahearne A."/>
            <person name="Stevens C."/>
            <person name="Phillips K."/>
        </authorList>
    </citation>
    <scope>NUCLEOTIDE SEQUENCE</scope>
    <source>
        <strain evidence="2">Na p29</strain>
    </source>
</reference>
<proteinExistence type="predicted"/>
<dbReference type="AlphaFoldDB" id="A0A9X3J099"/>
<dbReference type="RefSeq" id="WP_267772115.1">
    <property type="nucleotide sequence ID" value="NZ_JAPNKE010000002.1"/>
</dbReference>
<evidence type="ECO:0000313" key="3">
    <source>
        <dbReference type="Proteomes" id="UP001150924"/>
    </source>
</evidence>
<organism evidence="2 3">
    <name type="scientific">Nannocystis pusilla</name>
    <dbReference type="NCBI Taxonomy" id="889268"/>
    <lineage>
        <taxon>Bacteria</taxon>
        <taxon>Pseudomonadati</taxon>
        <taxon>Myxococcota</taxon>
        <taxon>Polyangia</taxon>
        <taxon>Nannocystales</taxon>
        <taxon>Nannocystaceae</taxon>
        <taxon>Nannocystis</taxon>
    </lineage>
</organism>
<feature type="compositionally biased region" description="Low complexity" evidence="1">
    <location>
        <begin position="112"/>
        <end position="125"/>
    </location>
</feature>